<evidence type="ECO:0000256" key="1">
    <source>
        <dbReference type="ARBA" id="ARBA00009013"/>
    </source>
</evidence>
<evidence type="ECO:0000256" key="2">
    <source>
        <dbReference type="RuleBase" id="RU003749"/>
    </source>
</evidence>
<dbReference type="InterPro" id="IPR002645">
    <property type="entry name" value="STAS_dom"/>
</dbReference>
<dbReference type="EMBL" id="CP113864">
    <property type="protein sequence ID" value="WAM30858.1"/>
    <property type="molecule type" value="Genomic_DNA"/>
</dbReference>
<proteinExistence type="inferred from homology"/>
<dbReference type="Proteomes" id="UP001164745">
    <property type="component" value="Chromosome"/>
</dbReference>
<keyword evidence="5" id="KW-1185">Reference proteome</keyword>
<dbReference type="SUPFAM" id="SSF52091">
    <property type="entry name" value="SpoIIaa-like"/>
    <property type="match status" value="1"/>
</dbReference>
<accession>A0ABY7BDH6</accession>
<dbReference type="PANTHER" id="PTHR33495:SF2">
    <property type="entry name" value="ANTI-SIGMA FACTOR ANTAGONIST TM_1081-RELATED"/>
    <property type="match status" value="1"/>
</dbReference>
<name>A0ABY7BDH6_9FIRM</name>
<reference evidence="4" key="1">
    <citation type="submission" date="2022-12" db="EMBL/GenBank/DDBJ databases">
        <authorList>
            <person name="Bing R.G."/>
            <person name="Willard D.J."/>
            <person name="Manesh M.J.H."/>
            <person name="Laemthong T."/>
            <person name="Crosby J.R."/>
            <person name="Kelly R.M."/>
        </authorList>
    </citation>
    <scope>NUCLEOTIDE SEQUENCE</scope>
    <source>
        <strain evidence="4">DSM 8991</strain>
    </source>
</reference>
<gene>
    <name evidence="4" type="ORF">OTJ99_001644</name>
</gene>
<dbReference type="Pfam" id="PF01740">
    <property type="entry name" value="STAS"/>
    <property type="match status" value="1"/>
</dbReference>
<dbReference type="CDD" id="cd07043">
    <property type="entry name" value="STAS_anti-anti-sigma_factors"/>
    <property type="match status" value="1"/>
</dbReference>
<dbReference type="NCBIfam" id="TIGR00377">
    <property type="entry name" value="ant_ant_sig"/>
    <property type="match status" value="1"/>
</dbReference>
<dbReference type="PANTHER" id="PTHR33495">
    <property type="entry name" value="ANTI-SIGMA FACTOR ANTAGONIST TM_1081-RELATED-RELATED"/>
    <property type="match status" value="1"/>
</dbReference>
<dbReference type="InterPro" id="IPR003658">
    <property type="entry name" value="Anti-sigma_ant"/>
</dbReference>
<protein>
    <recommendedName>
        <fullName evidence="2">Anti-sigma factor antagonist</fullName>
    </recommendedName>
</protein>
<dbReference type="Gene3D" id="3.30.750.24">
    <property type="entry name" value="STAS domain"/>
    <property type="match status" value="1"/>
</dbReference>
<feature type="domain" description="STAS" evidence="3">
    <location>
        <begin position="1"/>
        <end position="109"/>
    </location>
</feature>
<evidence type="ECO:0000259" key="3">
    <source>
        <dbReference type="PROSITE" id="PS50801"/>
    </source>
</evidence>
<dbReference type="PROSITE" id="PS50801">
    <property type="entry name" value="STAS"/>
    <property type="match status" value="1"/>
</dbReference>
<evidence type="ECO:0000313" key="5">
    <source>
        <dbReference type="Proteomes" id="UP001164745"/>
    </source>
</evidence>
<dbReference type="RefSeq" id="WP_045165850.1">
    <property type="nucleotide sequence ID" value="NZ_CP113864.1"/>
</dbReference>
<dbReference type="InterPro" id="IPR036513">
    <property type="entry name" value="STAS_dom_sf"/>
</dbReference>
<sequence>MDFEAIMMEGTLILKIRGELDQYNADRFRLRFDMKIVSPEVQKVVIDISELTFMDSSGVGFLVGRFKTARAFAKELVLVCSSSYINRFLSTCGIEKLIKKYTTIDEALS</sequence>
<organism evidence="4 5">
    <name type="scientific">Caldicellulosiruptor naganoensis</name>
    <dbReference type="NCBI Taxonomy" id="29324"/>
    <lineage>
        <taxon>Bacteria</taxon>
        <taxon>Bacillati</taxon>
        <taxon>Bacillota</taxon>
        <taxon>Bacillota incertae sedis</taxon>
        <taxon>Caldicellulosiruptorales</taxon>
        <taxon>Caldicellulosiruptoraceae</taxon>
        <taxon>Caldicellulosiruptor</taxon>
    </lineage>
</organism>
<comment type="similarity">
    <text evidence="1 2">Belongs to the anti-sigma-factor antagonist family.</text>
</comment>
<evidence type="ECO:0000313" key="4">
    <source>
        <dbReference type="EMBL" id="WAM30858.1"/>
    </source>
</evidence>